<dbReference type="EMBL" id="JANIID010000016">
    <property type="protein sequence ID" value="MCQ8771834.1"/>
    <property type="molecule type" value="Genomic_DNA"/>
</dbReference>
<dbReference type="PANTHER" id="PTHR11487:SF0">
    <property type="entry name" value="S-ACYL FATTY ACID SYNTHASE THIOESTERASE, MEDIUM CHAIN"/>
    <property type="match status" value="1"/>
</dbReference>
<dbReference type="SMART" id="SM00824">
    <property type="entry name" value="PKS_TE"/>
    <property type="match status" value="1"/>
</dbReference>
<dbReference type="PANTHER" id="PTHR11487">
    <property type="entry name" value="THIOESTERASE"/>
    <property type="match status" value="1"/>
</dbReference>
<sequence length="264" mass="27769">MTGRWIRTLGTAAADAPRLLCLPHAGGTAGFFRPLAGELAARGTAEVLAVQYPGRQDRLAEPAFTSLHDCADALHAALAREVPDAAGRPLVLFGHSMGAVLAFELALRLEASGGPGPAAVVVSGRRAPSVHREETPPGDDELLGDIRAMHGTDARVLESPELLRLVLPALRADVRAALTHRPDPRAVVAAPLAAFTGASDPTTTVADATAWRAHTEGPFTLRVFAGHHFYLGDRVTGPAAALEEILEDTVRHRTNMAAPEAVRP</sequence>
<evidence type="ECO:0000256" key="2">
    <source>
        <dbReference type="ARBA" id="ARBA00022801"/>
    </source>
</evidence>
<evidence type="ECO:0000313" key="4">
    <source>
        <dbReference type="EMBL" id="MCQ8771834.1"/>
    </source>
</evidence>
<name>A0A9X2LJ15_9ACTN</name>
<comment type="similarity">
    <text evidence="1">Belongs to the thioesterase family.</text>
</comment>
<comment type="caution">
    <text evidence="4">The sequence shown here is derived from an EMBL/GenBank/DDBJ whole genome shotgun (WGS) entry which is preliminary data.</text>
</comment>
<keyword evidence="5" id="KW-1185">Reference proteome</keyword>
<reference evidence="4" key="1">
    <citation type="submission" date="2022-06" db="EMBL/GenBank/DDBJ databases">
        <title>WGS of actinobacteria.</title>
        <authorList>
            <person name="Thawai C."/>
        </authorList>
    </citation>
    <scope>NUCLEOTIDE SEQUENCE</scope>
    <source>
        <strain evidence="4">AA8</strain>
    </source>
</reference>
<proteinExistence type="inferred from homology"/>
<dbReference type="Proteomes" id="UP001142374">
    <property type="component" value="Unassembled WGS sequence"/>
</dbReference>
<dbReference type="SUPFAM" id="SSF53474">
    <property type="entry name" value="alpha/beta-Hydrolases"/>
    <property type="match status" value="1"/>
</dbReference>
<dbReference type="GO" id="GO:0008610">
    <property type="term" value="P:lipid biosynthetic process"/>
    <property type="evidence" value="ECO:0007669"/>
    <property type="project" value="TreeGrafter"/>
</dbReference>
<dbReference type="GO" id="GO:0016787">
    <property type="term" value="F:hydrolase activity"/>
    <property type="evidence" value="ECO:0007669"/>
    <property type="project" value="UniProtKB-KW"/>
</dbReference>
<accession>A0A9X2LJ15</accession>
<dbReference type="Pfam" id="PF00975">
    <property type="entry name" value="Thioesterase"/>
    <property type="match status" value="1"/>
</dbReference>
<evidence type="ECO:0000313" key="5">
    <source>
        <dbReference type="Proteomes" id="UP001142374"/>
    </source>
</evidence>
<dbReference type="AlphaFoldDB" id="A0A9X2LJ15"/>
<dbReference type="Gene3D" id="3.40.50.1820">
    <property type="entry name" value="alpha/beta hydrolase"/>
    <property type="match status" value="1"/>
</dbReference>
<evidence type="ECO:0000256" key="1">
    <source>
        <dbReference type="ARBA" id="ARBA00007169"/>
    </source>
</evidence>
<organism evidence="4 5">
    <name type="scientific">Streptomyces telluris</name>
    <dbReference type="NCBI Taxonomy" id="2720021"/>
    <lineage>
        <taxon>Bacteria</taxon>
        <taxon>Bacillati</taxon>
        <taxon>Actinomycetota</taxon>
        <taxon>Actinomycetes</taxon>
        <taxon>Kitasatosporales</taxon>
        <taxon>Streptomycetaceae</taxon>
        <taxon>Streptomyces</taxon>
    </lineage>
</organism>
<gene>
    <name evidence="4" type="ORF">NQU55_18985</name>
</gene>
<dbReference type="InterPro" id="IPR001031">
    <property type="entry name" value="Thioesterase"/>
</dbReference>
<evidence type="ECO:0000259" key="3">
    <source>
        <dbReference type="SMART" id="SM00824"/>
    </source>
</evidence>
<dbReference type="RefSeq" id="WP_256790876.1">
    <property type="nucleotide sequence ID" value="NZ_JANIID010000016.1"/>
</dbReference>
<feature type="domain" description="Thioesterase TesA-like" evidence="3">
    <location>
        <begin position="20"/>
        <end position="246"/>
    </location>
</feature>
<dbReference type="InterPro" id="IPR029058">
    <property type="entry name" value="AB_hydrolase_fold"/>
</dbReference>
<dbReference type="InterPro" id="IPR020802">
    <property type="entry name" value="TesA-like"/>
</dbReference>
<protein>
    <submittedName>
        <fullName evidence="4">Alpha/beta fold hydrolase</fullName>
    </submittedName>
</protein>
<keyword evidence="2 4" id="KW-0378">Hydrolase</keyword>
<dbReference type="InterPro" id="IPR012223">
    <property type="entry name" value="TEII"/>
</dbReference>